<dbReference type="Pfam" id="PF02042">
    <property type="entry name" value="RWP-RK"/>
    <property type="match status" value="1"/>
</dbReference>
<dbReference type="Proteomes" id="UP001140206">
    <property type="component" value="Chromosome 1"/>
</dbReference>
<gene>
    <name evidence="8" type="ORF">LUZ62_031873</name>
</gene>
<dbReference type="SUPFAM" id="SSF54277">
    <property type="entry name" value="CAD &amp; PB1 domains"/>
    <property type="match status" value="1"/>
</dbReference>
<protein>
    <submittedName>
        <fullName evidence="8">Plant regulator RWP-RK family protein</fullName>
    </submittedName>
</protein>
<evidence type="ECO:0000256" key="5">
    <source>
        <dbReference type="SAM" id="MobiDB-lite"/>
    </source>
</evidence>
<feature type="domain" description="RWP-RK" evidence="6">
    <location>
        <begin position="501"/>
        <end position="586"/>
    </location>
</feature>
<evidence type="ECO:0000313" key="8">
    <source>
        <dbReference type="EMBL" id="KAJ4819307.1"/>
    </source>
</evidence>
<feature type="compositionally biased region" description="Low complexity" evidence="5">
    <location>
        <begin position="668"/>
        <end position="689"/>
    </location>
</feature>
<evidence type="ECO:0000256" key="1">
    <source>
        <dbReference type="ARBA" id="ARBA00023015"/>
    </source>
</evidence>
<keyword evidence="9" id="KW-1185">Reference proteome</keyword>
<evidence type="ECO:0000256" key="2">
    <source>
        <dbReference type="ARBA" id="ARBA00023125"/>
    </source>
</evidence>
<reference evidence="8" key="1">
    <citation type="submission" date="2022-08" db="EMBL/GenBank/DDBJ databases">
        <authorList>
            <person name="Marques A."/>
        </authorList>
    </citation>
    <scope>NUCLEOTIDE SEQUENCE</scope>
    <source>
        <strain evidence="8">RhyPub2mFocal</strain>
        <tissue evidence="8">Leaves</tissue>
    </source>
</reference>
<keyword evidence="3" id="KW-0804">Transcription</keyword>
<dbReference type="GO" id="GO:0003677">
    <property type="term" value="F:DNA binding"/>
    <property type="evidence" value="ECO:0007669"/>
    <property type="project" value="UniProtKB-KW"/>
</dbReference>
<evidence type="ECO:0000259" key="6">
    <source>
        <dbReference type="PROSITE" id="PS51519"/>
    </source>
</evidence>
<dbReference type="SMART" id="SM00666">
    <property type="entry name" value="PB1"/>
    <property type="match status" value="1"/>
</dbReference>
<keyword evidence="1" id="KW-0805">Transcription regulation</keyword>
<feature type="domain" description="PB1" evidence="7">
    <location>
        <begin position="706"/>
        <end position="788"/>
    </location>
</feature>
<dbReference type="InterPro" id="IPR053793">
    <property type="entry name" value="PB1-like"/>
</dbReference>
<name>A0AAV8HNW9_9POAL</name>
<feature type="region of interest" description="Disordered" evidence="5">
    <location>
        <begin position="666"/>
        <end position="698"/>
    </location>
</feature>
<dbReference type="PROSITE" id="PS51745">
    <property type="entry name" value="PB1"/>
    <property type="match status" value="1"/>
</dbReference>
<dbReference type="PANTHER" id="PTHR32002">
    <property type="entry name" value="PROTEIN NLP8"/>
    <property type="match status" value="1"/>
</dbReference>
<dbReference type="Pfam" id="PF22922">
    <property type="entry name" value="GAF_NLP"/>
    <property type="match status" value="1"/>
</dbReference>
<keyword evidence="2" id="KW-0238">DNA-binding</keyword>
<dbReference type="InterPro" id="IPR003035">
    <property type="entry name" value="RWP-RK_dom"/>
</dbReference>
<organism evidence="8 9">
    <name type="scientific">Rhynchospora pubera</name>
    <dbReference type="NCBI Taxonomy" id="906938"/>
    <lineage>
        <taxon>Eukaryota</taxon>
        <taxon>Viridiplantae</taxon>
        <taxon>Streptophyta</taxon>
        <taxon>Embryophyta</taxon>
        <taxon>Tracheophyta</taxon>
        <taxon>Spermatophyta</taxon>
        <taxon>Magnoliopsida</taxon>
        <taxon>Liliopsida</taxon>
        <taxon>Poales</taxon>
        <taxon>Cyperaceae</taxon>
        <taxon>Cyperoideae</taxon>
        <taxon>Rhynchosporeae</taxon>
        <taxon>Rhynchospora</taxon>
    </lineage>
</organism>
<keyword evidence="4" id="KW-0539">Nucleus</keyword>
<evidence type="ECO:0000259" key="7">
    <source>
        <dbReference type="PROSITE" id="PS51745"/>
    </source>
</evidence>
<dbReference type="InterPro" id="IPR045012">
    <property type="entry name" value="NLP"/>
</dbReference>
<dbReference type="Pfam" id="PF00564">
    <property type="entry name" value="PB1"/>
    <property type="match status" value="1"/>
</dbReference>
<dbReference type="Gene3D" id="3.10.20.90">
    <property type="entry name" value="Phosphatidylinositol 3-kinase Catalytic Subunit, Chain A, domain 1"/>
    <property type="match status" value="1"/>
</dbReference>
<dbReference type="PROSITE" id="PS51519">
    <property type="entry name" value="RWP_RK"/>
    <property type="match status" value="1"/>
</dbReference>
<dbReference type="AlphaFoldDB" id="A0AAV8HNW9"/>
<evidence type="ECO:0000313" key="9">
    <source>
        <dbReference type="Proteomes" id="UP001140206"/>
    </source>
</evidence>
<evidence type="ECO:0000256" key="3">
    <source>
        <dbReference type="ARBA" id="ARBA00023163"/>
    </source>
</evidence>
<dbReference type="GO" id="GO:0003700">
    <property type="term" value="F:DNA-binding transcription factor activity"/>
    <property type="evidence" value="ECO:0007669"/>
    <property type="project" value="InterPro"/>
</dbReference>
<accession>A0AAV8HNW9</accession>
<sequence>MDGFVPLDDAGSPMPDDPLALSALLNLDEYSDLGTESMSDPVFPSTGYPAPHHVHTNWHASEAQDSVSTNLSSSCEITQNEGAMLQFMLPSDQLGLVPVPKSTYGVSLHERMMRALSLLKEMSEAGILAQFWMPIKQGGNRLLTTSDQPHLFDQTLAGYREVSRKFTFAAKETPGLYPGLPGRVYISGLPEWTPNVLYYKKVEYLRSDYAANHEVRGSLAVPVFGTDAGSCCAVLEIVTTKEKPDFDREMDIVCMALQSVSLRTVKAKERPHLQSLMKNQKAVYTEISQLLETVCQAHSLPLALTWVPLKLANGEIMLSVHEPSCYVYTTNMHGFLHTCTETSLEEGQGMVGRALRSNRPFFSSDVRDLNICEYPLAHHARKYGLRAAVAIRLRSAHTGDSDYILELFFPVDCCGAYEQQVLLNSLSGTMQRLCKSLRTVSDSEIRIGAVSAMSASNFSIDYFAAGAEPERHHRNGSMSDLNFEQKRIVKQEDMGSTIKLKMSSTSQLEKKRSIGEKSISMSTLRQYFSGSLKDAAKSIGVCPTTLKRICRQHGISRWPSRKINKVNRSLKKIQNMINSVDGFEGTLKYDPATGSLITAIASPENTIPSTHEPTKPDPLLCFPSHNYLHCEQPFPKLEPDSSPIYGNPLENFAPILKAQLQASTIAEDAPSSSSMTDSGSGSASSLPSSYQTIENNPSLTSQGNSGLVVKATYKHDTIRFKLHPNLGYGYVVEEVSKRFKLPIGLFQLKYKDDEDEWVVLACDSDLQECIEITQHAYLHSVRLQVLDVRLGEGSSSGSCSWLAGQ</sequence>
<dbReference type="InterPro" id="IPR055081">
    <property type="entry name" value="NLP1-9_GAF"/>
</dbReference>
<evidence type="ECO:0000256" key="4">
    <source>
        <dbReference type="ARBA" id="ARBA00023242"/>
    </source>
</evidence>
<comment type="caution">
    <text evidence="8">The sequence shown here is derived from an EMBL/GenBank/DDBJ whole genome shotgun (WGS) entry which is preliminary data.</text>
</comment>
<dbReference type="InterPro" id="IPR000270">
    <property type="entry name" value="PB1_dom"/>
</dbReference>
<proteinExistence type="predicted"/>
<dbReference type="EMBL" id="JAMFTS010000001">
    <property type="protein sequence ID" value="KAJ4819307.1"/>
    <property type="molecule type" value="Genomic_DNA"/>
</dbReference>
<dbReference type="PANTHER" id="PTHR32002:SF45">
    <property type="entry name" value="PB1 DOMAIN-CONTAINING PROTEIN"/>
    <property type="match status" value="1"/>
</dbReference>